<dbReference type="Proteomes" id="UP000694569">
    <property type="component" value="Unplaced"/>
</dbReference>
<sequence>MSSCSRTELHLIQMISVASTFSTVPYYGMEPDSGIASCSEVSKVLQDMNKDLEKMLEEMEKISIQTTWMSYDMVVIRTKPELAESVRKLDETFLKCKEEVETKWQEMLNEFKGQT</sequence>
<evidence type="ECO:0000313" key="2">
    <source>
        <dbReference type="Ensembl" id="ENSLLEP00000048556.1"/>
    </source>
</evidence>
<keyword evidence="1" id="KW-0175">Coiled coil</keyword>
<dbReference type="Pfam" id="PF15191">
    <property type="entry name" value="Synaptonemal_3"/>
    <property type="match status" value="1"/>
</dbReference>
<dbReference type="GO" id="GO:0007131">
    <property type="term" value="P:reciprocal meiotic recombination"/>
    <property type="evidence" value="ECO:0007669"/>
    <property type="project" value="InterPro"/>
</dbReference>
<dbReference type="OrthoDB" id="9944849at2759"/>
<dbReference type="GO" id="GO:0007283">
    <property type="term" value="P:spermatogenesis"/>
    <property type="evidence" value="ECO:0007669"/>
    <property type="project" value="InterPro"/>
</dbReference>
<accession>A0A8C5RBT9</accession>
<evidence type="ECO:0000256" key="1">
    <source>
        <dbReference type="SAM" id="Coils"/>
    </source>
</evidence>
<feature type="coiled-coil region" evidence="1">
    <location>
        <begin position="38"/>
        <end position="65"/>
    </location>
</feature>
<dbReference type="AlphaFoldDB" id="A0A8C5RBT9"/>
<gene>
    <name evidence="2" type="primary">SYCE3</name>
</gene>
<proteinExistence type="predicted"/>
<dbReference type="PANTHER" id="PTHR36686">
    <property type="entry name" value="SYNAPTONEMAL COMPLEX CENTRAL ELEMENT PROTEIN 3"/>
    <property type="match status" value="1"/>
</dbReference>
<name>A0A8C5RBT9_9ANUR</name>
<dbReference type="PANTHER" id="PTHR36686:SF1">
    <property type="entry name" value="SYNAPTONEMAL COMPLEX CENTRAL ELEMENT PROTEIN 3"/>
    <property type="match status" value="1"/>
</dbReference>
<organism evidence="2 3">
    <name type="scientific">Leptobrachium leishanense</name>
    <name type="common">Leishan spiny toad</name>
    <dbReference type="NCBI Taxonomy" id="445787"/>
    <lineage>
        <taxon>Eukaryota</taxon>
        <taxon>Metazoa</taxon>
        <taxon>Chordata</taxon>
        <taxon>Craniata</taxon>
        <taxon>Vertebrata</taxon>
        <taxon>Euteleostomi</taxon>
        <taxon>Amphibia</taxon>
        <taxon>Batrachia</taxon>
        <taxon>Anura</taxon>
        <taxon>Pelobatoidea</taxon>
        <taxon>Megophryidae</taxon>
        <taxon>Leptobrachium</taxon>
    </lineage>
</organism>
<dbReference type="Ensembl" id="ENSLLET00000050451.1">
    <property type="protein sequence ID" value="ENSLLEP00000048556.1"/>
    <property type="gene ID" value="ENSLLEG00000030602.1"/>
</dbReference>
<reference evidence="2" key="2">
    <citation type="submission" date="2025-09" db="UniProtKB">
        <authorList>
            <consortium name="Ensembl"/>
        </authorList>
    </citation>
    <scope>IDENTIFICATION</scope>
</reference>
<dbReference type="InterPro" id="IPR028145">
    <property type="entry name" value="Synaptonemal_3"/>
</dbReference>
<dbReference type="GeneTree" id="ENSGT00390000009978"/>
<evidence type="ECO:0000313" key="3">
    <source>
        <dbReference type="Proteomes" id="UP000694569"/>
    </source>
</evidence>
<protein>
    <submittedName>
        <fullName evidence="2">Synaptonemal complex central element protein 3</fullName>
    </submittedName>
</protein>
<reference evidence="2" key="1">
    <citation type="submission" date="2025-08" db="UniProtKB">
        <authorList>
            <consortium name="Ensembl"/>
        </authorList>
    </citation>
    <scope>IDENTIFICATION</scope>
</reference>
<keyword evidence="3" id="KW-1185">Reference proteome</keyword>
<dbReference type="GO" id="GO:0007130">
    <property type="term" value="P:synaptonemal complex assembly"/>
    <property type="evidence" value="ECO:0007669"/>
    <property type="project" value="InterPro"/>
</dbReference>